<dbReference type="Proteomes" id="UP000316304">
    <property type="component" value="Unassembled WGS sequence"/>
</dbReference>
<name>A0A5C6C0S3_9BACT</name>
<evidence type="ECO:0000313" key="2">
    <source>
        <dbReference type="Proteomes" id="UP000316304"/>
    </source>
</evidence>
<protein>
    <submittedName>
        <fullName evidence="1">Uncharacterized protein</fullName>
    </submittedName>
</protein>
<sequence>MSGVLSMTRRVVINNFKTQAGVHHADAAVIDVSQVAKVIFRSSLW</sequence>
<gene>
    <name evidence="1" type="ORF">Pla52o_49630</name>
</gene>
<keyword evidence="2" id="KW-1185">Reference proteome</keyword>
<dbReference type="EMBL" id="SJPT01000010">
    <property type="protein sequence ID" value="TWU17748.1"/>
    <property type="molecule type" value="Genomic_DNA"/>
</dbReference>
<organism evidence="1 2">
    <name type="scientific">Novipirellula galeiformis</name>
    <dbReference type="NCBI Taxonomy" id="2528004"/>
    <lineage>
        <taxon>Bacteria</taxon>
        <taxon>Pseudomonadati</taxon>
        <taxon>Planctomycetota</taxon>
        <taxon>Planctomycetia</taxon>
        <taxon>Pirellulales</taxon>
        <taxon>Pirellulaceae</taxon>
        <taxon>Novipirellula</taxon>
    </lineage>
</organism>
<accession>A0A5C6C0S3</accession>
<comment type="caution">
    <text evidence="1">The sequence shown here is derived from an EMBL/GenBank/DDBJ whole genome shotgun (WGS) entry which is preliminary data.</text>
</comment>
<evidence type="ECO:0000313" key="1">
    <source>
        <dbReference type="EMBL" id="TWU17748.1"/>
    </source>
</evidence>
<proteinExistence type="predicted"/>
<dbReference type="AlphaFoldDB" id="A0A5C6C0S3"/>
<reference evidence="1 2" key="1">
    <citation type="submission" date="2019-02" db="EMBL/GenBank/DDBJ databases">
        <title>Deep-cultivation of Planctomycetes and their phenomic and genomic characterization uncovers novel biology.</title>
        <authorList>
            <person name="Wiegand S."/>
            <person name="Jogler M."/>
            <person name="Boedeker C."/>
            <person name="Pinto D."/>
            <person name="Vollmers J."/>
            <person name="Rivas-Marin E."/>
            <person name="Kohn T."/>
            <person name="Peeters S.H."/>
            <person name="Heuer A."/>
            <person name="Rast P."/>
            <person name="Oberbeckmann S."/>
            <person name="Bunk B."/>
            <person name="Jeske O."/>
            <person name="Meyerdierks A."/>
            <person name="Storesund J.E."/>
            <person name="Kallscheuer N."/>
            <person name="Luecker S."/>
            <person name="Lage O.M."/>
            <person name="Pohl T."/>
            <person name="Merkel B.J."/>
            <person name="Hornburger P."/>
            <person name="Mueller R.-W."/>
            <person name="Bruemmer F."/>
            <person name="Labrenz M."/>
            <person name="Spormann A.M."/>
            <person name="Op Den Camp H."/>
            <person name="Overmann J."/>
            <person name="Amann R."/>
            <person name="Jetten M.S.M."/>
            <person name="Mascher T."/>
            <person name="Medema M.H."/>
            <person name="Devos D.P."/>
            <person name="Kaster A.-K."/>
            <person name="Ovreas L."/>
            <person name="Rohde M."/>
            <person name="Galperin M.Y."/>
            <person name="Jogler C."/>
        </authorList>
    </citation>
    <scope>NUCLEOTIDE SEQUENCE [LARGE SCALE GENOMIC DNA]</scope>
    <source>
        <strain evidence="1 2">Pla52o</strain>
    </source>
</reference>